<dbReference type="Gene3D" id="1.20.120.520">
    <property type="entry name" value="nmb1532 protein domain like"/>
    <property type="match status" value="1"/>
</dbReference>
<keyword evidence="7" id="KW-1185">Reference proteome</keyword>
<dbReference type="Pfam" id="PF01814">
    <property type="entry name" value="Hemerythrin"/>
    <property type="match status" value="1"/>
</dbReference>
<evidence type="ECO:0000256" key="1">
    <source>
        <dbReference type="ARBA" id="ARBA00004496"/>
    </source>
</evidence>
<evidence type="ECO:0000313" key="7">
    <source>
        <dbReference type="Proteomes" id="UP001519289"/>
    </source>
</evidence>
<comment type="subcellular location">
    <subcellularLocation>
        <location evidence="1">Cytoplasm</location>
    </subcellularLocation>
</comment>
<protein>
    <submittedName>
        <fullName evidence="6">Regulator of cell morphogenesis and NO signaling</fullName>
    </submittedName>
</protein>
<dbReference type="PANTHER" id="PTHR36438:SF1">
    <property type="entry name" value="IRON-SULFUR CLUSTER REPAIR PROTEIN YTFE"/>
    <property type="match status" value="1"/>
</dbReference>
<dbReference type="RefSeq" id="WP_209467931.1">
    <property type="nucleotide sequence ID" value="NZ_JAGGLG010000036.1"/>
</dbReference>
<evidence type="ECO:0000313" key="6">
    <source>
        <dbReference type="EMBL" id="MBP2019829.1"/>
    </source>
</evidence>
<dbReference type="InterPro" id="IPR019903">
    <property type="entry name" value="RIC_family"/>
</dbReference>
<keyword evidence="2" id="KW-0963">Cytoplasm</keyword>
<sequence length="233" mass="25987">MTFRIDQKVGEIVAEFPEAAQLFQRHGVDFCCGGSRPLKDALAQKGIAAEAFLAELQAAHAAAQARQERGTDWRTASYAEIIDQIVGVHHQYLKSELPVISGYVTKIYYVHGQNHAELAALHRQFHQLKLELEQHLHDEEARVFPLVLAYAQSGSRADLEAAVACLDELEQEHQGAGDLLLAMRETTGGYALPADACTTYALTFQKLQELEADMFQHVHLENNVLFPRLRAAR</sequence>
<evidence type="ECO:0000256" key="3">
    <source>
        <dbReference type="ARBA" id="ARBA00022723"/>
    </source>
</evidence>
<evidence type="ECO:0000256" key="2">
    <source>
        <dbReference type="ARBA" id="ARBA00022490"/>
    </source>
</evidence>
<accession>A0ABS4JWA1</accession>
<comment type="caution">
    <text evidence="6">The sequence shown here is derived from an EMBL/GenBank/DDBJ whole genome shotgun (WGS) entry which is preliminary data.</text>
</comment>
<dbReference type="InterPro" id="IPR012312">
    <property type="entry name" value="Hemerythrin-like"/>
</dbReference>
<name>A0ABS4JWA1_9FIRM</name>
<dbReference type="EMBL" id="JAGGLG010000036">
    <property type="protein sequence ID" value="MBP2019829.1"/>
    <property type="molecule type" value="Genomic_DNA"/>
</dbReference>
<organism evidence="6 7">
    <name type="scientific">Symbiobacterium terraclitae</name>
    <dbReference type="NCBI Taxonomy" id="557451"/>
    <lineage>
        <taxon>Bacteria</taxon>
        <taxon>Bacillati</taxon>
        <taxon>Bacillota</taxon>
        <taxon>Clostridia</taxon>
        <taxon>Eubacteriales</taxon>
        <taxon>Symbiobacteriaceae</taxon>
        <taxon>Symbiobacterium</taxon>
    </lineage>
</organism>
<dbReference type="PANTHER" id="PTHR36438">
    <property type="entry name" value="IRON-SULFUR CLUSTER REPAIR PROTEIN YTFE"/>
    <property type="match status" value="1"/>
</dbReference>
<evidence type="ECO:0000259" key="5">
    <source>
        <dbReference type="Pfam" id="PF01814"/>
    </source>
</evidence>
<dbReference type="Pfam" id="PF04405">
    <property type="entry name" value="ScdA_N"/>
    <property type="match status" value="1"/>
</dbReference>
<keyword evidence="4" id="KW-0408">Iron</keyword>
<evidence type="ECO:0000256" key="4">
    <source>
        <dbReference type="ARBA" id="ARBA00023004"/>
    </source>
</evidence>
<keyword evidence="3" id="KW-0479">Metal-binding</keyword>
<dbReference type="SUPFAM" id="SSF140683">
    <property type="entry name" value="SP0561-like"/>
    <property type="match status" value="1"/>
</dbReference>
<gene>
    <name evidence="6" type="ORF">J2Z79_003271</name>
</gene>
<dbReference type="Gene3D" id="1.10.3910.10">
    <property type="entry name" value="SP0561-like"/>
    <property type="match status" value="1"/>
</dbReference>
<reference evidence="6 7" key="1">
    <citation type="submission" date="2021-03" db="EMBL/GenBank/DDBJ databases">
        <title>Genomic Encyclopedia of Type Strains, Phase IV (KMG-IV): sequencing the most valuable type-strain genomes for metagenomic binning, comparative biology and taxonomic classification.</title>
        <authorList>
            <person name="Goeker M."/>
        </authorList>
    </citation>
    <scope>NUCLEOTIDE SEQUENCE [LARGE SCALE GENOMIC DNA]</scope>
    <source>
        <strain evidence="6 7">DSM 27138</strain>
    </source>
</reference>
<proteinExistence type="predicted"/>
<dbReference type="Proteomes" id="UP001519289">
    <property type="component" value="Unassembled WGS sequence"/>
</dbReference>
<dbReference type="InterPro" id="IPR038062">
    <property type="entry name" value="ScdA-like_N_sf"/>
</dbReference>
<dbReference type="NCBIfam" id="TIGR03652">
    <property type="entry name" value="FeS_repair_RIC"/>
    <property type="match status" value="1"/>
</dbReference>
<feature type="domain" description="Hemerythrin-like" evidence="5">
    <location>
        <begin position="88"/>
        <end position="229"/>
    </location>
</feature>